<dbReference type="Proteomes" id="UP001219518">
    <property type="component" value="Unassembled WGS sequence"/>
</dbReference>
<protein>
    <submittedName>
        <fullName evidence="2">Pro-Pol polyprotein</fullName>
    </submittedName>
</protein>
<feature type="region of interest" description="Disordered" evidence="1">
    <location>
        <begin position="98"/>
        <end position="176"/>
    </location>
</feature>
<keyword evidence="3" id="KW-1185">Reference proteome</keyword>
<feature type="compositionally biased region" description="Basic and acidic residues" evidence="1">
    <location>
        <begin position="328"/>
        <end position="338"/>
    </location>
</feature>
<evidence type="ECO:0000313" key="2">
    <source>
        <dbReference type="EMBL" id="KAK3918882.1"/>
    </source>
</evidence>
<gene>
    <name evidence="2" type="ORF">KUF71_001006</name>
</gene>
<evidence type="ECO:0000313" key="3">
    <source>
        <dbReference type="Proteomes" id="UP001219518"/>
    </source>
</evidence>
<feature type="compositionally biased region" description="Basic residues" evidence="1">
    <location>
        <begin position="128"/>
        <end position="143"/>
    </location>
</feature>
<organism evidence="2 3">
    <name type="scientific">Frankliniella fusca</name>
    <dbReference type="NCBI Taxonomy" id="407009"/>
    <lineage>
        <taxon>Eukaryota</taxon>
        <taxon>Metazoa</taxon>
        <taxon>Ecdysozoa</taxon>
        <taxon>Arthropoda</taxon>
        <taxon>Hexapoda</taxon>
        <taxon>Insecta</taxon>
        <taxon>Pterygota</taxon>
        <taxon>Neoptera</taxon>
        <taxon>Paraneoptera</taxon>
        <taxon>Thysanoptera</taxon>
        <taxon>Terebrantia</taxon>
        <taxon>Thripoidea</taxon>
        <taxon>Thripidae</taxon>
        <taxon>Frankliniella</taxon>
    </lineage>
</organism>
<feature type="compositionally biased region" description="Basic and acidic residues" evidence="1">
    <location>
        <begin position="116"/>
        <end position="127"/>
    </location>
</feature>
<feature type="region of interest" description="Disordered" evidence="1">
    <location>
        <begin position="215"/>
        <end position="300"/>
    </location>
</feature>
<dbReference type="InterPro" id="IPR043128">
    <property type="entry name" value="Rev_trsase/Diguanyl_cyclase"/>
</dbReference>
<name>A0AAE1HCJ3_9NEOP</name>
<dbReference type="Gene3D" id="3.30.70.270">
    <property type="match status" value="1"/>
</dbReference>
<dbReference type="EMBL" id="JAHWGI010000968">
    <property type="protein sequence ID" value="KAK3918882.1"/>
    <property type="molecule type" value="Genomic_DNA"/>
</dbReference>
<dbReference type="AlphaFoldDB" id="A0AAE1HCJ3"/>
<dbReference type="InterPro" id="IPR043502">
    <property type="entry name" value="DNA/RNA_pol_sf"/>
</dbReference>
<dbReference type="GO" id="GO:0071897">
    <property type="term" value="P:DNA biosynthetic process"/>
    <property type="evidence" value="ECO:0007669"/>
    <property type="project" value="UniProtKB-ARBA"/>
</dbReference>
<sequence>MDAPSPNDSTQLQSFLGKMAFYDRFIPNRAEVCHALYALLDRVQHRAQQQLRRRVVPVPEAARQGARPLRAAIAPAHHQDTTSSEDEAPSRVRSIIDRVNCTPPPTPPPQNTVAGSKEEDGAEDIPRPPRRSSRSPAGWRRRHSDGAAVLRRAPASPQTCGKTPPRPRPASAPLEPRCIYPCHFTKRMKKRYAKQRREYLLFAGPLPTKWEEVDDPEVRDRLHQRRGTPPAREHPRRRSQSTAAGRAPILDDPAPRRTSRFDQERAEHVPLNPPTPTGADEDRASPAAASHHYSSMEEEDIKIGLPDYSDEEAEYGLRQDEVVTPERLPGEEAEHDFWQDQTATPERRDVETVTLSTTEGSEDEPPPLRPRRIVRPPSHLADFVQQLQEDREDAGNTDEELQLYVQEEEYDWGDLVDDLLQNSQ</sequence>
<reference evidence="2" key="2">
    <citation type="journal article" date="2023" name="BMC Genomics">
        <title>Pest status, molecular evolution, and epigenetic factors derived from the genome assembly of Frankliniella fusca, a thysanopteran phytovirus vector.</title>
        <authorList>
            <person name="Catto M.A."/>
            <person name="Labadie P.E."/>
            <person name="Jacobson A.L."/>
            <person name="Kennedy G.G."/>
            <person name="Srinivasan R."/>
            <person name="Hunt B.G."/>
        </authorList>
    </citation>
    <scope>NUCLEOTIDE SEQUENCE</scope>
    <source>
        <strain evidence="2">PL_HMW_Pooled</strain>
    </source>
</reference>
<comment type="caution">
    <text evidence="2">The sequence shown here is derived from an EMBL/GenBank/DDBJ whole genome shotgun (WGS) entry which is preliminary data.</text>
</comment>
<reference evidence="2" key="1">
    <citation type="submission" date="2021-07" db="EMBL/GenBank/DDBJ databases">
        <authorList>
            <person name="Catto M.A."/>
            <person name="Jacobson A."/>
            <person name="Kennedy G."/>
            <person name="Labadie P."/>
            <person name="Hunt B.G."/>
            <person name="Srinivasan R."/>
        </authorList>
    </citation>
    <scope>NUCLEOTIDE SEQUENCE</scope>
    <source>
        <strain evidence="2">PL_HMW_Pooled</strain>
        <tissue evidence="2">Head</tissue>
    </source>
</reference>
<evidence type="ECO:0000256" key="1">
    <source>
        <dbReference type="SAM" id="MobiDB-lite"/>
    </source>
</evidence>
<feature type="region of interest" description="Disordered" evidence="1">
    <location>
        <begin position="328"/>
        <end position="378"/>
    </location>
</feature>
<feature type="compositionally biased region" description="Basic and acidic residues" evidence="1">
    <location>
        <begin position="253"/>
        <end position="268"/>
    </location>
</feature>
<proteinExistence type="predicted"/>
<accession>A0AAE1HCJ3</accession>
<dbReference type="SUPFAM" id="SSF56672">
    <property type="entry name" value="DNA/RNA polymerases"/>
    <property type="match status" value="1"/>
</dbReference>